<feature type="binding site" evidence="3">
    <location>
        <begin position="471"/>
        <end position="474"/>
    </location>
    <ligand>
        <name>CTP</name>
        <dbReference type="ChEBI" id="CHEBI:37563"/>
    </ligand>
</feature>
<evidence type="ECO:0000259" key="6">
    <source>
        <dbReference type="Pfam" id="PF04127"/>
    </source>
</evidence>
<organism evidence="7 8">
    <name type="scientific">Erythrobacter sanguineus</name>
    <dbReference type="NCBI Taxonomy" id="198312"/>
    <lineage>
        <taxon>Bacteria</taxon>
        <taxon>Pseudomonadati</taxon>
        <taxon>Pseudomonadota</taxon>
        <taxon>Alphaproteobacteria</taxon>
        <taxon>Sphingomonadales</taxon>
        <taxon>Erythrobacteraceae</taxon>
        <taxon>Erythrobacter/Porphyrobacter group</taxon>
        <taxon>Erythrobacter</taxon>
    </lineage>
</organism>
<comment type="function">
    <text evidence="3">Catalyzes two sequential steps in the biosynthesis of coenzyme A. In the first step cysteine is conjugated to 4'-phosphopantothenate to form 4-phosphopantothenoylcysteine. In the second step the latter compound is decarboxylated to form 4'-phosphopantotheine.</text>
</comment>
<evidence type="ECO:0000313" key="7">
    <source>
        <dbReference type="EMBL" id="SHN57234.1"/>
    </source>
</evidence>
<feature type="region of interest" description="Disordered" evidence="4">
    <location>
        <begin position="212"/>
        <end position="238"/>
    </location>
</feature>
<keyword evidence="2 3" id="KW-0456">Lyase</keyword>
<dbReference type="GO" id="GO:0004632">
    <property type="term" value="F:phosphopantothenate--cysteine ligase activity"/>
    <property type="evidence" value="ECO:0007669"/>
    <property type="project" value="UniProtKB-UniRule"/>
</dbReference>
<dbReference type="GO" id="GO:0010181">
    <property type="term" value="F:FMN binding"/>
    <property type="evidence" value="ECO:0007669"/>
    <property type="project" value="UniProtKB-UniRule"/>
</dbReference>
<comment type="cofactor">
    <cofactor evidence="3">
        <name>FMN</name>
        <dbReference type="ChEBI" id="CHEBI:58210"/>
    </cofactor>
    <text evidence="3">Binds 1 FMN per subunit.</text>
</comment>
<feature type="compositionally biased region" description="Acidic residues" evidence="4">
    <location>
        <begin position="212"/>
        <end position="227"/>
    </location>
</feature>
<comment type="cofactor">
    <cofactor evidence="3">
        <name>Mg(2+)</name>
        <dbReference type="ChEBI" id="CHEBI:18420"/>
    </cofactor>
</comment>
<dbReference type="STRING" id="198312.SAMN02745193_01596"/>
<keyword evidence="3" id="KW-0511">Multifunctional enzyme</keyword>
<comment type="similarity">
    <text evidence="3">In the N-terminal section; belongs to the HFCD (homo-oligomeric flavin containing Cys decarboxylase) superfamily.</text>
</comment>
<dbReference type="GO" id="GO:0015937">
    <property type="term" value="P:coenzyme A biosynthetic process"/>
    <property type="evidence" value="ECO:0007669"/>
    <property type="project" value="UniProtKB-UniRule"/>
</dbReference>
<feature type="region of interest" description="Phosphopantothenate--cysteine ligase" evidence="3">
    <location>
        <begin position="357"/>
        <end position="567"/>
    </location>
</feature>
<dbReference type="InterPro" id="IPR036551">
    <property type="entry name" value="Flavin_trans-like"/>
</dbReference>
<comment type="pathway">
    <text evidence="3">Cofactor biosynthesis; coenzyme A biosynthesis; CoA from (R)-pantothenate: step 3/5.</text>
</comment>
<evidence type="ECO:0000256" key="2">
    <source>
        <dbReference type="ARBA" id="ARBA00023239"/>
    </source>
</evidence>
<evidence type="ECO:0000259" key="5">
    <source>
        <dbReference type="Pfam" id="PF02441"/>
    </source>
</evidence>
<dbReference type="Proteomes" id="UP000184391">
    <property type="component" value="Unassembled WGS sequence"/>
</dbReference>
<dbReference type="Pfam" id="PF02441">
    <property type="entry name" value="Flavoprotein"/>
    <property type="match status" value="1"/>
</dbReference>
<dbReference type="UniPathway" id="UPA00241">
    <property type="reaction ID" value="UER00353"/>
</dbReference>
<dbReference type="OrthoDB" id="9802554at2"/>
<keyword evidence="8" id="KW-1185">Reference proteome</keyword>
<dbReference type="InterPro" id="IPR005252">
    <property type="entry name" value="CoaBC"/>
</dbReference>
<comment type="pathway">
    <text evidence="3">Cofactor biosynthesis; coenzyme A biosynthesis; CoA from (R)-pantothenate: step 2/5.</text>
</comment>
<comment type="similarity">
    <text evidence="3">In the C-terminal section; belongs to the PPC synthetase family.</text>
</comment>
<evidence type="ECO:0000256" key="4">
    <source>
        <dbReference type="SAM" id="MobiDB-lite"/>
    </source>
</evidence>
<feature type="region of interest" description="Disordered" evidence="4">
    <location>
        <begin position="260"/>
        <end position="282"/>
    </location>
</feature>
<dbReference type="PANTHER" id="PTHR14359:SF6">
    <property type="entry name" value="PHOSPHOPANTOTHENOYLCYSTEINE DECARBOXYLASE"/>
    <property type="match status" value="1"/>
</dbReference>
<keyword evidence="3" id="KW-0460">Magnesium</keyword>
<reference evidence="8" key="1">
    <citation type="submission" date="2016-12" db="EMBL/GenBank/DDBJ databases">
        <authorList>
            <person name="Varghese N."/>
            <person name="Submissions S."/>
        </authorList>
    </citation>
    <scope>NUCLEOTIDE SEQUENCE [LARGE SCALE GENOMIC DNA]</scope>
    <source>
        <strain evidence="8">DSM 11032</strain>
    </source>
</reference>
<feature type="binding site" evidence="3">
    <location>
        <position position="508"/>
    </location>
    <ligand>
        <name>CTP</name>
        <dbReference type="ChEBI" id="CHEBI:37563"/>
    </ligand>
</feature>
<keyword evidence="3" id="KW-0288">FMN</keyword>
<dbReference type="SUPFAM" id="SSF102645">
    <property type="entry name" value="CoaB-like"/>
    <property type="match status" value="1"/>
</dbReference>
<dbReference type="GO" id="GO:0015941">
    <property type="term" value="P:pantothenate catabolic process"/>
    <property type="evidence" value="ECO:0007669"/>
    <property type="project" value="InterPro"/>
</dbReference>
<dbReference type="Gene3D" id="3.40.50.10300">
    <property type="entry name" value="CoaB-like"/>
    <property type="match status" value="1"/>
</dbReference>
<dbReference type="EMBL" id="FRDF01000008">
    <property type="protein sequence ID" value="SHN57234.1"/>
    <property type="molecule type" value="Genomic_DNA"/>
</dbReference>
<feature type="binding site" evidence="3">
    <location>
        <position position="490"/>
    </location>
    <ligand>
        <name>CTP</name>
        <dbReference type="ChEBI" id="CHEBI:37563"/>
    </ligand>
</feature>
<keyword evidence="3" id="KW-0479">Metal-binding</keyword>
<dbReference type="RefSeq" id="WP_072674129.1">
    <property type="nucleotide sequence ID" value="NZ_FRDF01000008.1"/>
</dbReference>
<dbReference type="GO" id="GO:0004633">
    <property type="term" value="F:phosphopantothenoylcysteine decarboxylase activity"/>
    <property type="evidence" value="ECO:0007669"/>
    <property type="project" value="UniProtKB-UniRule"/>
</dbReference>
<comment type="catalytic activity">
    <reaction evidence="3">
        <text>(R)-4'-phosphopantothenate + L-cysteine + CTP = N-[(R)-4-phosphopantothenoyl]-L-cysteine + CMP + diphosphate + H(+)</text>
        <dbReference type="Rhea" id="RHEA:19397"/>
        <dbReference type="ChEBI" id="CHEBI:10986"/>
        <dbReference type="ChEBI" id="CHEBI:15378"/>
        <dbReference type="ChEBI" id="CHEBI:33019"/>
        <dbReference type="ChEBI" id="CHEBI:35235"/>
        <dbReference type="ChEBI" id="CHEBI:37563"/>
        <dbReference type="ChEBI" id="CHEBI:59458"/>
        <dbReference type="ChEBI" id="CHEBI:60377"/>
        <dbReference type="EC" id="6.3.2.5"/>
    </reaction>
</comment>
<feature type="domain" description="DNA/pantothenate metabolism flavoprotein C-terminal" evidence="6">
    <location>
        <begin position="352"/>
        <end position="559"/>
    </location>
</feature>
<dbReference type="SUPFAM" id="SSF52507">
    <property type="entry name" value="Homo-oligomeric flavin-containing Cys decarboxylases, HFCD"/>
    <property type="match status" value="1"/>
</dbReference>
<keyword evidence="3" id="KW-0285">Flavoprotein</keyword>
<protein>
    <recommendedName>
        <fullName evidence="3">Coenzyme A biosynthesis bifunctional protein CoaBC</fullName>
    </recommendedName>
    <alternativeName>
        <fullName evidence="3">DNA/pantothenate metabolism flavoprotein</fullName>
    </alternativeName>
    <alternativeName>
        <fullName evidence="3">Phosphopantothenoylcysteine synthetase/decarboxylase</fullName>
        <shortName evidence="3">PPCS-PPCDC</shortName>
    </alternativeName>
    <domain>
        <recommendedName>
            <fullName evidence="3">Phosphopantothenoylcysteine decarboxylase</fullName>
            <shortName evidence="3">PPC decarboxylase</shortName>
            <shortName evidence="3">PPC-DC</shortName>
            <ecNumber evidence="3">4.1.1.36</ecNumber>
        </recommendedName>
        <alternativeName>
            <fullName evidence="3">CoaC</fullName>
        </alternativeName>
    </domain>
    <domain>
        <recommendedName>
            <fullName evidence="3">Phosphopantothenate--cysteine ligase</fullName>
            <ecNumber evidence="3">6.3.2.5</ecNumber>
        </recommendedName>
        <alternativeName>
            <fullName evidence="3">CoaB</fullName>
        </alternativeName>
        <alternativeName>
            <fullName evidence="3">Phosphopantothenoylcysteine synthetase</fullName>
            <shortName evidence="3">PPC synthetase</shortName>
            <shortName evidence="3">PPC-S</shortName>
        </alternativeName>
    </domain>
</protein>
<keyword evidence="1 3" id="KW-0210">Decarboxylase</keyword>
<feature type="domain" description="Flavoprotein" evidence="5">
    <location>
        <begin position="7"/>
        <end position="183"/>
    </location>
</feature>
<sequence length="567" mass="59183">MTGTSLRILLVVGGGIAAYKACELVRLIRKGANGISGDVTCVVTKGGQQFVTPMALAALSENQVYTNLFDLKNEAEMGHIQLSREADLVVVCPATADLLAKMASGIADDLATTLILATDKPVMAVPAMNVRMWEHEATQRNIALLENAGVTVLHPDEGPMACGEFGYGRLPEPEAIWRAIADHFGIAVPAPQPAPALIPANDRQLIEVEALEPEDEGEGEGEGEEAGDGAPASASGLGGLLSRIIPRSTAKRTHEDIEAEYQDLPEPDDGDLPADDEPAPEFAPDLGGPLLASKGKANAAPPVDADAINHKVDPRKSAPEVLAPEVPDEVETVLGDVAEGADFGIAASHRPLSGRHVLITAGPTWEAIDPVRYIANRSSGKQGFAIAAATAALGAKVTLVAGPVALKTPAGVTRIDVESAEDMSQAVKAALPADVAVMVAAVADWRPKEYRGEKIKKRGSAPPALMLSENPDILTNVAAGGKRPELVIGFAAETENVIDNAKQKRKRKGSDWIVANDVSGDVMGGDMNRVHIVSADGVETLDEMPKSAVAMALAERIAATLKAEAAE</sequence>
<dbReference type="AlphaFoldDB" id="A0A1M7SFL3"/>
<evidence type="ECO:0000256" key="1">
    <source>
        <dbReference type="ARBA" id="ARBA00022793"/>
    </source>
</evidence>
<dbReference type="EC" id="6.3.2.5" evidence="3"/>
<dbReference type="HAMAP" id="MF_02225">
    <property type="entry name" value="CoaBC"/>
    <property type="match status" value="1"/>
</dbReference>
<dbReference type="EC" id="4.1.1.36" evidence="3"/>
<dbReference type="PANTHER" id="PTHR14359">
    <property type="entry name" value="HOMO-OLIGOMERIC FLAVIN CONTAINING CYS DECARBOXYLASE FAMILY"/>
    <property type="match status" value="1"/>
</dbReference>
<feature type="binding site" evidence="3">
    <location>
        <position position="504"/>
    </location>
    <ligand>
        <name>CTP</name>
        <dbReference type="ChEBI" id="CHEBI:37563"/>
    </ligand>
</feature>
<dbReference type="InterPro" id="IPR007085">
    <property type="entry name" value="DNA/pantothenate-metab_flavo_C"/>
</dbReference>
<proteinExistence type="inferred from homology"/>
<comment type="catalytic activity">
    <reaction evidence="3">
        <text>N-[(R)-4-phosphopantothenoyl]-L-cysteine + H(+) = (R)-4'-phosphopantetheine + CO2</text>
        <dbReference type="Rhea" id="RHEA:16793"/>
        <dbReference type="ChEBI" id="CHEBI:15378"/>
        <dbReference type="ChEBI" id="CHEBI:16526"/>
        <dbReference type="ChEBI" id="CHEBI:59458"/>
        <dbReference type="ChEBI" id="CHEBI:61723"/>
        <dbReference type="EC" id="4.1.1.36"/>
    </reaction>
</comment>
<evidence type="ECO:0000256" key="3">
    <source>
        <dbReference type="HAMAP-Rule" id="MF_02225"/>
    </source>
</evidence>
<keyword evidence="3 7" id="KW-0436">Ligase</keyword>
<gene>
    <name evidence="3" type="primary">coaBC</name>
    <name evidence="7" type="ORF">SAMN02745193_01596</name>
</gene>
<feature type="binding site" evidence="3">
    <location>
        <position position="444"/>
    </location>
    <ligand>
        <name>CTP</name>
        <dbReference type="ChEBI" id="CHEBI:37563"/>
    </ligand>
</feature>
<dbReference type="InterPro" id="IPR003382">
    <property type="entry name" value="Flavoprotein"/>
</dbReference>
<dbReference type="GO" id="GO:0071513">
    <property type="term" value="C:phosphopantothenoylcysteine decarboxylase complex"/>
    <property type="evidence" value="ECO:0007669"/>
    <property type="project" value="TreeGrafter"/>
</dbReference>
<feature type="active site" description="Proton donor" evidence="3">
    <location>
        <position position="162"/>
    </location>
</feature>
<comment type="caution">
    <text evidence="3">Lacks conserved residue(s) required for the propagation of feature annotation.</text>
</comment>
<evidence type="ECO:0000313" key="8">
    <source>
        <dbReference type="Proteomes" id="UP000184391"/>
    </source>
</evidence>
<dbReference type="InterPro" id="IPR035929">
    <property type="entry name" value="CoaB-like_sf"/>
</dbReference>
<feature type="region of interest" description="Phosphopantothenoylcysteine decarboxylase" evidence="3">
    <location>
        <begin position="1"/>
        <end position="356"/>
    </location>
</feature>
<name>A0A1M7SFL3_9SPHN</name>
<dbReference type="GO" id="GO:0046872">
    <property type="term" value="F:metal ion binding"/>
    <property type="evidence" value="ECO:0007669"/>
    <property type="project" value="UniProtKB-KW"/>
</dbReference>
<feature type="compositionally biased region" description="Acidic residues" evidence="4">
    <location>
        <begin position="260"/>
        <end position="279"/>
    </location>
</feature>
<feature type="binding site" evidence="3">
    <location>
        <position position="454"/>
    </location>
    <ligand>
        <name>CTP</name>
        <dbReference type="ChEBI" id="CHEBI:37563"/>
    </ligand>
</feature>
<dbReference type="Pfam" id="PF04127">
    <property type="entry name" value="DFP"/>
    <property type="match status" value="1"/>
</dbReference>
<accession>A0A1M7SFL3</accession>
<dbReference type="Gene3D" id="3.40.50.1950">
    <property type="entry name" value="Flavin prenyltransferase-like"/>
    <property type="match status" value="1"/>
</dbReference>